<dbReference type="VEuPathDB" id="TriTrypDB:LDHU3_07.0980"/>
<dbReference type="GO" id="GO:0005782">
    <property type="term" value="C:peroxisomal matrix"/>
    <property type="evidence" value="ECO:0007669"/>
    <property type="project" value="TreeGrafter"/>
</dbReference>
<name>A0A504XTX6_LEIDO</name>
<evidence type="ECO:0000313" key="4">
    <source>
        <dbReference type="EMBL" id="TPP52492.1"/>
    </source>
</evidence>
<dbReference type="GO" id="GO:0050080">
    <property type="term" value="F:malonyl-CoA decarboxylase activity"/>
    <property type="evidence" value="ECO:0007669"/>
    <property type="project" value="InterPro"/>
</dbReference>
<dbReference type="SUPFAM" id="SSF48371">
    <property type="entry name" value="ARM repeat"/>
    <property type="match status" value="2"/>
</dbReference>
<protein>
    <submittedName>
        <fullName evidence="4">Malonyl-CoA decarboxylase (MCD) family protein</fullName>
    </submittedName>
</protein>
<dbReference type="InterPro" id="IPR057672">
    <property type="entry name" value="TPR_IPO4/5"/>
</dbReference>
<dbReference type="Gene3D" id="3.40.630.150">
    <property type="entry name" value="Malonyl-CoA decarboxylase, catalytic domain"/>
    <property type="match status" value="1"/>
</dbReference>
<dbReference type="VEuPathDB" id="TriTrypDB:LdCL_070012900"/>
<dbReference type="VEuPathDB" id="TriTrypDB:LdBPK_070800.1"/>
<gene>
    <name evidence="4" type="ORF">CGC21_10415</name>
</gene>
<dbReference type="InterPro" id="IPR011989">
    <property type="entry name" value="ARM-like"/>
</dbReference>
<dbReference type="GO" id="GO:0006633">
    <property type="term" value="P:fatty acid biosynthetic process"/>
    <property type="evidence" value="ECO:0007669"/>
    <property type="project" value="InterPro"/>
</dbReference>
<dbReference type="InterPro" id="IPR007956">
    <property type="entry name" value="Malonyl_CoA_deC_C"/>
</dbReference>
<organism evidence="4 5">
    <name type="scientific">Leishmania donovani</name>
    <dbReference type="NCBI Taxonomy" id="5661"/>
    <lineage>
        <taxon>Eukaryota</taxon>
        <taxon>Discoba</taxon>
        <taxon>Euglenozoa</taxon>
        <taxon>Kinetoplastea</taxon>
        <taxon>Metakinetoplastina</taxon>
        <taxon>Trypanosomatida</taxon>
        <taxon>Trypanosomatidae</taxon>
        <taxon>Leishmaniinae</taxon>
        <taxon>Leishmania</taxon>
    </lineage>
</organism>
<dbReference type="Gene3D" id="1.25.10.10">
    <property type="entry name" value="Leucine-rich Repeat Variant"/>
    <property type="match status" value="2"/>
</dbReference>
<accession>A0A504XTX6</accession>
<dbReference type="Pfam" id="PF05292">
    <property type="entry name" value="MCD"/>
    <property type="match status" value="1"/>
</dbReference>
<dbReference type="InterPro" id="IPR042303">
    <property type="entry name" value="Malonyl_CoA_deC_C_sf"/>
</dbReference>
<dbReference type="InterPro" id="IPR021133">
    <property type="entry name" value="HEAT_type_2"/>
</dbReference>
<dbReference type="Pfam" id="PF13513">
    <property type="entry name" value="HEAT_EZ"/>
    <property type="match status" value="1"/>
</dbReference>
<feature type="region of interest" description="Disordered" evidence="2">
    <location>
        <begin position="296"/>
        <end position="324"/>
    </location>
</feature>
<dbReference type="VEuPathDB" id="TriTrypDB:LdBPK_070820.1"/>
<evidence type="ECO:0000256" key="1">
    <source>
        <dbReference type="PROSITE-ProRule" id="PRU00103"/>
    </source>
</evidence>
<feature type="region of interest" description="Disordered" evidence="2">
    <location>
        <begin position="227"/>
        <end position="250"/>
    </location>
</feature>
<reference evidence="5" key="1">
    <citation type="submission" date="2019-02" db="EMBL/GenBank/DDBJ databases">
        <title>FDA dAtabase for Regulatory Grade micrObial Sequences (FDA-ARGOS): Supporting development and validation of Infectious Disease Dx tests.</title>
        <authorList>
            <person name="Duncan R."/>
            <person name="Fisher C."/>
            <person name="Tallon L."/>
            <person name="Sadzewicz L."/>
            <person name="Sengamalay N."/>
            <person name="Ott S."/>
            <person name="Godinez A."/>
            <person name="Nagaraj S."/>
            <person name="Vavikolanu K."/>
            <person name="Nadendla S."/>
            <person name="Aluvathingal J."/>
            <person name="Sichtig H."/>
        </authorList>
    </citation>
    <scope>NUCLEOTIDE SEQUENCE [LARGE SCALE GENOMIC DNA]</scope>
    <source>
        <strain evidence="5">FDAARGOS_361</strain>
    </source>
</reference>
<dbReference type="InterPro" id="IPR038917">
    <property type="entry name" value="Malonyl_CoA_deC"/>
</dbReference>
<dbReference type="VEuPathDB" id="TriTrypDB:LdBPK_070810.1"/>
<dbReference type="VEuPathDB" id="TriTrypDB:LdCL_070013000"/>
<dbReference type="VEuPathDB" id="TriTrypDB:LdCL_070012800"/>
<dbReference type="InterPro" id="IPR016024">
    <property type="entry name" value="ARM-type_fold"/>
</dbReference>
<feature type="region of interest" description="Disordered" evidence="2">
    <location>
        <begin position="462"/>
        <end position="482"/>
    </location>
</feature>
<dbReference type="GO" id="GO:2001294">
    <property type="term" value="P:malonyl-CoA catabolic process"/>
    <property type="evidence" value="ECO:0007669"/>
    <property type="project" value="TreeGrafter"/>
</dbReference>
<proteinExistence type="predicted"/>
<feature type="region of interest" description="Disordered" evidence="2">
    <location>
        <begin position="1712"/>
        <end position="1735"/>
    </location>
</feature>
<feature type="domain" description="Importin N-terminal" evidence="3">
    <location>
        <begin position="561"/>
        <end position="634"/>
    </location>
</feature>
<feature type="region of interest" description="Disordered" evidence="2">
    <location>
        <begin position="357"/>
        <end position="376"/>
    </location>
</feature>
<feature type="region of interest" description="Disordered" evidence="2">
    <location>
        <begin position="84"/>
        <end position="112"/>
    </location>
</feature>
<dbReference type="GO" id="GO:0031267">
    <property type="term" value="F:small GTPase binding"/>
    <property type="evidence" value="ECO:0007669"/>
    <property type="project" value="InterPro"/>
</dbReference>
<sequence>MSLLGTPLGSLLATTMESASDACREQVRRIQAALRRLGWHQRTGDRGTFLNTPVDSTVNPSDPLTASPMVTMQSALTAAEARAGGEAAEVTSPPKSVARAPPTSAPPGVLSERDVNRGACDCRNGCRTSPPAACGADHGSARLCLQALRQHHDSSARAAAPPIYRTAEPHTFVRVVCDGERGSAQAAADVLARPSSDSLPLSSAGRVAGADSFDDLIARAWGRAEMATTGGAGGVGGRRTTTTAPHSGAGRHWGCEGCAAPPDVAPSCAAEVRHPAASSNRAATPSGVSASVSSMLPFTATLPPPSTQPHDDGHSNSYRTSRLRAPTTRIASLVGADAASHFSTRADFPKDALDAEVRPSATASHARPPPPPPRHALAASRLQRRMLRAVQLLDAALHGSRDGSSGGAATRRLDNLHQILMTLTDSCGQPLALPSRATSAALRCLRKRLVQELLLGDQAPGMLRRSSTSSRMPLRPSPPRTRHVAIRDGLEGDGEADARSGCTFCLENVPDDAHPIAIKQRGTLVEGEAMQTGNPLYTADELCTIIAKILHGADNAERRRNEAELTTALQQPPNVGHLVTILCGTPDGTPPTASAGVRQMAAVLLRKRIFSLWRVLTTEQQHQLRHLLLQRLGDETTRPVRFAIAHVVTRLAKADANRGGDGWPELQHAIRAAADDTRVEMRELAMVLLYSFGEVFTEENALSGLAAESVVRGLDDNETVVQAAAVKAAMVLLPTLHEHPTVRNAFLAHLVPTCIGLLESGAVTEAKVPLCVSVLDLFEQLFDDLPVKKYGALVQDVAQALMRLVANPQHHPRVRENCGTALGQLATLKPKFVAAPALLEPLVQVCLGLMSEDNTISISDQGSGGLLSALATTVPSKAFTAVLLPYISRVTDAPASVDARTRKATMIALACLAEGHASYLRRRVGYVLTVTRGFLCDADPAPREAAAFALSSFCGHLQPEILLHHEKLLPMVVPLLEDTSDLVRRRVAQALDTLCENLQENLDRYVPTLLPAVMAAIPISSLETQCRLCGVLSSMGMAHSAAFASRGPELLEVLRQPFGLKTPETMALRAQVTETVGVIGSAMGRAAFANYFPFFMQEVVANLQTRHAALREQSFGFLANMCELFREDFAPYLSDSIHCALETITEDRAVYKNKHPLASDGSGDALAAFAAWKDNGEDDDESDEDGGDDAEEIHLRVRTADVEEKSSAVYCVGVFADVMMGQLGEAQTTACWEALTGLDSHYYPNIRSNALIALAKLAKASAGLPAEAMQARSRAAIVARRTGAADSSGSLVQDVLPLPVRDRIDELLNLLLRTIEEEDAESEVVGAACEAVSIVMDYFGTQCAIEGPDAVLRDVVQLLRGTMPADRAHYLQGRDPFFRRADEAAEAQASAIMAAMAQHQQNGDAAAPPSSPLPSAAALPPWYMLVAPEMVKRGVHLPEDHDGVVLDATAEMLESVAKAYGALLQPYMPYLVPLLAMHADVGTRPPEGLVTAVGTLATVLQAYGSVDTNGDGAASPASEQLLAPFVETAAQLSFSVMAGSEESTAKANSAYLLRILVEGCPSFFTQQPAVVPQCFQALWSIVGNEEDEIPEAVDNAVSATCSFVRCLPLSLLPIDQVIPPLMAHLPMKIDKAENPNAVRTLCYLLGNDHAASTAAVSSWLPSVVGAVANVLAAATVEDADKQRLVQQGAATASGGTTLSAGTVAYASRHFSAPTRLSRSEPPPPPLPPLPGPGATVSEERVARWCRRLWDLTRKSTGSVASAHVTPQLQLAAHRATAALLSSSSASPFTAPLQIDDNGEVTGEVVLSCLRRAIRSDQGRIPGVIVESVWAAFDVLVPPIVQNSVTEDSITPATEDSFFMFISTLNELNFDLHAVVKASTQLTAKVDSYVALLRQAEAQETQQAATAAACGSAQAAIDGCELMEKLMKTKGEVMQCCFEARNAGSPLYYTWLWHTAAMPDGLRRLMHFRKLTHFFESFATEQSRCAGELSKWRSRLVEVGLIDGAMSLLLHDLFSKEYLVMEELTWLSTPPSMLDQIMRAESVHPFVRGLEDMRHRLQPAHHRHLFAFLHPAVVEEPLIAVQVALTHGIASSVDQILGRPTPLSDPANTSKAALYFRHALESSAAVDCAGAAEDGNVNTAIFYSINSAQSALRGMDMGNRLIKRVVQEVEGNINARRQARSLTPIHTFSTLSPIPLYVKWLADKVAALAAAAATATTMTASGIFGKQLSATEEDTRYLEPLRAAIAGYVLRHPGALPAEARAVMSAAAASSHGNHAAANIAALQYLVRLLQDSSSPPSLPRDDPAMFAAGSTSTERHQQPWWMDHAFTMALEAPLLHSVATYLCTAKRSGDGRIRDPVGNFHVSNGATVYRLNFLANTTPKASCESACIMVNYWYDLPTVSANAAQYEVSRTVPLGEPIKTLLGDI</sequence>
<dbReference type="GO" id="GO:0005759">
    <property type="term" value="C:mitochondrial matrix"/>
    <property type="evidence" value="ECO:0007669"/>
    <property type="project" value="TreeGrafter"/>
</dbReference>
<feature type="compositionally biased region" description="Pro residues" evidence="2">
    <location>
        <begin position="1720"/>
        <end position="1731"/>
    </location>
</feature>
<dbReference type="GO" id="GO:0006085">
    <property type="term" value="P:acetyl-CoA biosynthetic process"/>
    <property type="evidence" value="ECO:0007669"/>
    <property type="project" value="TreeGrafter"/>
</dbReference>
<dbReference type="PANTHER" id="PTHR28641:SF1">
    <property type="entry name" value="MALONYL-COA DECARBOXYLASE, MITOCHONDRIAL"/>
    <property type="match status" value="1"/>
</dbReference>
<dbReference type="EMBL" id="RHLC01000029">
    <property type="protein sequence ID" value="TPP52492.1"/>
    <property type="molecule type" value="Genomic_DNA"/>
</dbReference>
<dbReference type="PANTHER" id="PTHR28641">
    <property type="match status" value="1"/>
</dbReference>
<feature type="repeat" description="HEAT" evidence="1">
    <location>
        <begin position="968"/>
        <end position="1004"/>
    </location>
</feature>
<evidence type="ECO:0000313" key="5">
    <source>
        <dbReference type="Proteomes" id="UP000318447"/>
    </source>
</evidence>
<dbReference type="VEuPathDB" id="TriTrypDB:LDHU3_07.0990"/>
<feature type="compositionally biased region" description="Low complexity" evidence="2">
    <location>
        <begin position="462"/>
        <end position="474"/>
    </location>
</feature>
<evidence type="ECO:0000259" key="3">
    <source>
        <dbReference type="PROSITE" id="PS50166"/>
    </source>
</evidence>
<dbReference type="Pfam" id="PF25780">
    <property type="entry name" value="TPR_IPO5"/>
    <property type="match status" value="1"/>
</dbReference>
<dbReference type="VEuPathDB" id="TriTrypDB:LDHU3_07.0970"/>
<comment type="caution">
    <text evidence="4">The sequence shown here is derived from an EMBL/GenBank/DDBJ whole genome shotgun (WGS) entry which is preliminary data.</text>
</comment>
<dbReference type="PROSITE" id="PS50166">
    <property type="entry name" value="IMPORTIN_B_NT"/>
    <property type="match status" value="1"/>
</dbReference>
<evidence type="ECO:0000256" key="2">
    <source>
        <dbReference type="SAM" id="MobiDB-lite"/>
    </source>
</evidence>
<dbReference type="GO" id="GO:0006886">
    <property type="term" value="P:intracellular protein transport"/>
    <property type="evidence" value="ECO:0007669"/>
    <property type="project" value="InterPro"/>
</dbReference>
<dbReference type="InterPro" id="IPR001494">
    <property type="entry name" value="Importin-beta_N"/>
</dbReference>
<dbReference type="Proteomes" id="UP000318447">
    <property type="component" value="Unassembled WGS sequence"/>
</dbReference>
<dbReference type="PROSITE" id="PS50077">
    <property type="entry name" value="HEAT_REPEAT"/>
    <property type="match status" value="1"/>
</dbReference>